<comment type="caution">
    <text evidence="3">Lacks conserved residue(s) required for the propagation of feature annotation.</text>
</comment>
<dbReference type="InterPro" id="IPR001254">
    <property type="entry name" value="Trypsin_dom"/>
</dbReference>
<dbReference type="Gene3D" id="2.40.10.10">
    <property type="entry name" value="Trypsin-like serine proteases"/>
    <property type="match status" value="1"/>
</dbReference>
<dbReference type="PROSITE" id="PS01209">
    <property type="entry name" value="LDLRA_1"/>
    <property type="match status" value="1"/>
</dbReference>
<dbReference type="RefSeq" id="XP_022248305.1">
    <property type="nucleotide sequence ID" value="XM_022392597.1"/>
</dbReference>
<dbReference type="InterPro" id="IPR009003">
    <property type="entry name" value="Peptidase_S1_PA"/>
</dbReference>
<dbReference type="InterPro" id="IPR002172">
    <property type="entry name" value="LDrepeatLR_classA_rpt"/>
</dbReference>
<dbReference type="Pfam" id="PF00431">
    <property type="entry name" value="CUB"/>
    <property type="match status" value="1"/>
</dbReference>
<dbReference type="PROSITE" id="PS50068">
    <property type="entry name" value="LDLRA_2"/>
    <property type="match status" value="1"/>
</dbReference>
<dbReference type="InterPro" id="IPR018114">
    <property type="entry name" value="TRYPSIN_HIS"/>
</dbReference>
<evidence type="ECO:0000256" key="2">
    <source>
        <dbReference type="ARBA" id="ARBA00023157"/>
    </source>
</evidence>
<feature type="disulfide bond" evidence="4">
    <location>
        <begin position="172"/>
        <end position="187"/>
    </location>
</feature>
<dbReference type="PROSITE" id="PS50240">
    <property type="entry name" value="TRYPSIN_DOM"/>
    <property type="match status" value="1"/>
</dbReference>
<evidence type="ECO:0000259" key="7">
    <source>
        <dbReference type="PROSITE" id="PS01180"/>
    </source>
</evidence>
<accession>A0ABM1SXE9</accession>
<evidence type="ECO:0000256" key="5">
    <source>
        <dbReference type="RuleBase" id="RU363034"/>
    </source>
</evidence>
<dbReference type="CDD" id="cd00112">
    <property type="entry name" value="LDLa"/>
    <property type="match status" value="1"/>
</dbReference>
<dbReference type="SUPFAM" id="SSF49854">
    <property type="entry name" value="Spermadhesin, CUB domain"/>
    <property type="match status" value="1"/>
</dbReference>
<evidence type="ECO:0000259" key="8">
    <source>
        <dbReference type="PROSITE" id="PS50240"/>
    </source>
</evidence>
<dbReference type="InterPro" id="IPR043504">
    <property type="entry name" value="Peptidase_S1_PA_chymotrypsin"/>
</dbReference>
<feature type="chain" id="PRO_5047437360" evidence="6">
    <location>
        <begin position="25"/>
        <end position="442"/>
    </location>
</feature>
<evidence type="ECO:0000256" key="3">
    <source>
        <dbReference type="PROSITE-ProRule" id="PRU00059"/>
    </source>
</evidence>
<keyword evidence="5" id="KW-0645">Protease</keyword>
<dbReference type="PROSITE" id="PS01180">
    <property type="entry name" value="CUB"/>
    <property type="match status" value="1"/>
</dbReference>
<dbReference type="Pfam" id="PF00089">
    <property type="entry name" value="Trypsin"/>
    <property type="match status" value="1"/>
</dbReference>
<dbReference type="SMART" id="SM00020">
    <property type="entry name" value="Tryp_SPc"/>
    <property type="match status" value="1"/>
</dbReference>
<protein>
    <submittedName>
        <fullName evidence="10">Chymotrypsin B-like</fullName>
    </submittedName>
</protein>
<dbReference type="InterPro" id="IPR036055">
    <property type="entry name" value="LDL_receptor-like_sf"/>
</dbReference>
<dbReference type="PANTHER" id="PTHR24252">
    <property type="entry name" value="ACROSIN-RELATED"/>
    <property type="match status" value="1"/>
</dbReference>
<keyword evidence="9" id="KW-1185">Reference proteome</keyword>
<dbReference type="Gene3D" id="4.10.400.10">
    <property type="entry name" value="Low-density Lipoprotein Receptor"/>
    <property type="match status" value="1"/>
</dbReference>
<dbReference type="SMART" id="SM00042">
    <property type="entry name" value="CUB"/>
    <property type="match status" value="1"/>
</dbReference>
<dbReference type="PRINTS" id="PR00722">
    <property type="entry name" value="CHYMOTRYPSIN"/>
</dbReference>
<dbReference type="CDD" id="cd00041">
    <property type="entry name" value="CUB"/>
    <property type="match status" value="1"/>
</dbReference>
<feature type="disulfide bond" evidence="4">
    <location>
        <begin position="160"/>
        <end position="178"/>
    </location>
</feature>
<dbReference type="InterPro" id="IPR033116">
    <property type="entry name" value="TRYPSIN_SER"/>
</dbReference>
<dbReference type="SUPFAM" id="SSF50494">
    <property type="entry name" value="Trypsin-like serine proteases"/>
    <property type="match status" value="1"/>
</dbReference>
<dbReference type="InterPro" id="IPR001314">
    <property type="entry name" value="Peptidase_S1A"/>
</dbReference>
<organism evidence="9 10">
    <name type="scientific">Limulus polyphemus</name>
    <name type="common">Atlantic horseshoe crab</name>
    <dbReference type="NCBI Taxonomy" id="6850"/>
    <lineage>
        <taxon>Eukaryota</taxon>
        <taxon>Metazoa</taxon>
        <taxon>Ecdysozoa</taxon>
        <taxon>Arthropoda</taxon>
        <taxon>Chelicerata</taxon>
        <taxon>Merostomata</taxon>
        <taxon>Xiphosura</taxon>
        <taxon>Limulidae</taxon>
        <taxon>Limulus</taxon>
    </lineage>
</organism>
<dbReference type="InterPro" id="IPR023415">
    <property type="entry name" value="LDLR_class-A_CS"/>
</dbReference>
<dbReference type="GeneID" id="106464814"/>
<dbReference type="PROSITE" id="PS00134">
    <property type="entry name" value="TRYPSIN_HIS"/>
    <property type="match status" value="1"/>
</dbReference>
<dbReference type="PROSITE" id="PS00135">
    <property type="entry name" value="TRYPSIN_SER"/>
    <property type="match status" value="1"/>
</dbReference>
<dbReference type="InterPro" id="IPR000859">
    <property type="entry name" value="CUB_dom"/>
</dbReference>
<feature type="disulfide bond" evidence="4">
    <location>
        <begin position="153"/>
        <end position="165"/>
    </location>
</feature>
<keyword evidence="5" id="KW-0378">Hydrolase</keyword>
<evidence type="ECO:0000256" key="4">
    <source>
        <dbReference type="PROSITE-ProRule" id="PRU00124"/>
    </source>
</evidence>
<dbReference type="CDD" id="cd00190">
    <property type="entry name" value="Tryp_SPc"/>
    <property type="match status" value="1"/>
</dbReference>
<feature type="signal peptide" evidence="6">
    <location>
        <begin position="1"/>
        <end position="24"/>
    </location>
</feature>
<keyword evidence="1" id="KW-0353">Hemolymph clotting</keyword>
<gene>
    <name evidence="10" type="primary">LOC106464814</name>
</gene>
<evidence type="ECO:0000313" key="10">
    <source>
        <dbReference type="RefSeq" id="XP_022248305.1"/>
    </source>
</evidence>
<name>A0ABM1SXE9_LIMPO</name>
<keyword evidence="2 4" id="KW-1015">Disulfide bond</keyword>
<keyword evidence="6" id="KW-0732">Signal</keyword>
<proteinExistence type="predicted"/>
<dbReference type="Gene3D" id="2.60.120.290">
    <property type="entry name" value="Spermadhesin, CUB domain"/>
    <property type="match status" value="1"/>
</dbReference>
<sequence>MMKWGKEPCEIFLVFLAVVGWSRADNSCRGILLKDRSGVINSPIDPITGKYPPNSQCFWDFYSIDGIADDQFITFRFLNLELELSDNCNYDHVELTNRIGRPVPLKRFCGNEIPPSVTVPARKDLRMYFFSDEIYEYKGFSVEYNVVKNDVKCPEKEFQCRNDQCVEKHRVCDTSDDCGDGTDEEQCNHPTGELEICGLTPIIPELGNGDRIVGGREAVPGSWPWQVSFQYIYTHPSSHFCGGALINKNWILTAAHCVKDKYKDEIRIHFGNHHRWLTDPQEILRYPTDWYFYRWEDIALVKLNAPLSFNDVIQPVCLPEWEEDLEDGTMGHVTGWGNTIGTGHSTVLKQAMVPIFNYEACSNYDSPFPINPTNICSGTDDGGINPCFGDSGSPLVVQKDNKWTVYGLVSWGPLVCGIKQEPTVYMKVSEFRRWMDETLSSN</sequence>
<keyword evidence="5" id="KW-0720">Serine protease</keyword>
<dbReference type="SUPFAM" id="SSF57424">
    <property type="entry name" value="LDL receptor-like module"/>
    <property type="match status" value="1"/>
</dbReference>
<dbReference type="PANTHER" id="PTHR24252:SF7">
    <property type="entry name" value="HYALIN"/>
    <property type="match status" value="1"/>
</dbReference>
<dbReference type="Proteomes" id="UP000694941">
    <property type="component" value="Unplaced"/>
</dbReference>
<evidence type="ECO:0000313" key="9">
    <source>
        <dbReference type="Proteomes" id="UP000694941"/>
    </source>
</evidence>
<dbReference type="InterPro" id="IPR035914">
    <property type="entry name" value="Sperma_CUB_dom_sf"/>
</dbReference>
<reference evidence="10" key="1">
    <citation type="submission" date="2025-08" db="UniProtKB">
        <authorList>
            <consortium name="RefSeq"/>
        </authorList>
    </citation>
    <scope>IDENTIFICATION</scope>
    <source>
        <tissue evidence="10">Muscle</tissue>
    </source>
</reference>
<feature type="domain" description="CUB" evidence="7">
    <location>
        <begin position="28"/>
        <end position="147"/>
    </location>
</feature>
<dbReference type="Pfam" id="PF00057">
    <property type="entry name" value="Ldl_recept_a"/>
    <property type="match status" value="1"/>
</dbReference>
<dbReference type="SMART" id="SM00192">
    <property type="entry name" value="LDLa"/>
    <property type="match status" value="1"/>
</dbReference>
<evidence type="ECO:0000256" key="1">
    <source>
        <dbReference type="ARBA" id="ARBA00022820"/>
    </source>
</evidence>
<feature type="domain" description="Peptidase S1" evidence="8">
    <location>
        <begin position="212"/>
        <end position="440"/>
    </location>
</feature>
<evidence type="ECO:0000256" key="6">
    <source>
        <dbReference type="SAM" id="SignalP"/>
    </source>
</evidence>